<comment type="caution">
    <text evidence="15">The sequence shown here is derived from an EMBL/GenBank/DDBJ whole genome shotgun (WGS) entry which is preliminary data.</text>
</comment>
<evidence type="ECO:0000256" key="6">
    <source>
        <dbReference type="ARBA" id="ARBA00023054"/>
    </source>
</evidence>
<proteinExistence type="inferred from homology"/>
<dbReference type="Pfam" id="PF14826">
    <property type="entry name" value="FACT-Spt16_Nlob"/>
    <property type="match status" value="1"/>
</dbReference>
<dbReference type="AlphaFoldDB" id="A0A0L7LH83"/>
<comment type="similarity">
    <text evidence="1 10">Belongs to the peptidase M24 family. SPT16 subfamily.</text>
</comment>
<evidence type="ECO:0000259" key="14">
    <source>
        <dbReference type="SMART" id="SM01287"/>
    </source>
</evidence>
<feature type="region of interest" description="Disordered" evidence="11">
    <location>
        <begin position="532"/>
        <end position="603"/>
    </location>
</feature>
<dbReference type="InterPro" id="IPR013719">
    <property type="entry name" value="RTT106/SPT16-like_middle_dom"/>
</dbReference>
<feature type="compositionally biased region" description="Polar residues" evidence="11">
    <location>
        <begin position="594"/>
        <end position="603"/>
    </location>
</feature>
<evidence type="ECO:0000256" key="1">
    <source>
        <dbReference type="ARBA" id="ARBA00010779"/>
    </source>
</evidence>
<dbReference type="FunFam" id="3.40.350.10:FF:000005">
    <property type="entry name" value="SPT16 homolog, facilitates chromatin-remodeling subunit"/>
    <property type="match status" value="1"/>
</dbReference>
<protein>
    <recommendedName>
        <fullName evidence="10">FACT complex subunit</fullName>
    </recommendedName>
</protein>
<feature type="domain" description="Histone chaperone RTT106/FACT complex subunit SPT16-like middle" evidence="14">
    <location>
        <begin position="817"/>
        <end position="905"/>
    </location>
</feature>
<evidence type="ECO:0000259" key="13">
    <source>
        <dbReference type="SMART" id="SM01286"/>
    </source>
</evidence>
<evidence type="ECO:0000256" key="4">
    <source>
        <dbReference type="ARBA" id="ARBA00022763"/>
    </source>
</evidence>
<evidence type="ECO:0000313" key="15">
    <source>
        <dbReference type="EMBL" id="KOB74561.1"/>
    </source>
</evidence>
<dbReference type="GO" id="GO:0006260">
    <property type="term" value="P:DNA replication"/>
    <property type="evidence" value="ECO:0007669"/>
    <property type="project" value="UniProtKB-KW"/>
</dbReference>
<evidence type="ECO:0000256" key="3">
    <source>
        <dbReference type="ARBA" id="ARBA00022705"/>
    </source>
</evidence>
<name>A0A0L7LH83_OPEBR</name>
<feature type="domain" description="FACT complex subunit SPT16 N-terminal lobe" evidence="12">
    <location>
        <begin position="6"/>
        <end position="172"/>
    </location>
</feature>
<dbReference type="SMART" id="SM01286">
    <property type="entry name" value="SPT16"/>
    <property type="match status" value="2"/>
</dbReference>
<evidence type="ECO:0000256" key="7">
    <source>
        <dbReference type="ARBA" id="ARBA00023163"/>
    </source>
</evidence>
<feature type="compositionally biased region" description="Basic and acidic residues" evidence="11">
    <location>
        <begin position="539"/>
        <end position="566"/>
    </location>
</feature>
<keyword evidence="5 10" id="KW-0805">Transcription regulation</keyword>
<dbReference type="Proteomes" id="UP000037510">
    <property type="component" value="Unassembled WGS sequence"/>
</dbReference>
<sequence length="930" mass="105337">MSNISLDKETFYRRIKRLYAAWKAAAADSKSEDALAKVDCLVSCVGVDEDTLYSKSTALQTWLFGYELPDTITVLTESSMCFLASKKKIEFLRQIENGKDETELPPVKLLVRDRNDKDKENFSKLIAEIKKSKSGKTLGVFVKDVYPGEFCEGWKNVLKAEKFENVDLSSTVAILMAPKEDSEIITVKKACLVTVDVFTKYLKDQIMEIIDSDKKVKHSKLAEGVEAAISDKKYVTGVDTSQVDMCYPPIIQSGGNYSLKFSAVSDKNHLHFGAIVCSLGARYKSYCSNIVRTLLVNPTDEIQSNYNFLLNVEEEVMKALVSGAKLFAMGIEFRESSIIIGPKTSVVAKKGMVFNINIGLANLTNSAATEKEGKLRTEHSSEEKRKEHQRELAISLNEKAKERLAKQSGGKDTEKLRKSTVSYKSVSQMPRENEVKELKLYVDRKYETVILPIFGVPVPFHISTIKNISQSVEGDYTYLRINFFHPGATMGRNEGGSYTQPDATFVKEAPASLLTQSKKKIKNIGIFLKDDDEDEEEEKENKTEILESKLRTEHSSEEKRKEHQRELAISLNEKAKERLAKQSGGKDTEKLRKSTVSYKSVSQMPRENEVKELKLYVDRKYETVILPIFGVPVPFHISTIKNISQSVEGDYTYLRINFFHPGATMGRNEGGEISPPSSNLNTGFRLIKEVQKKFKTREAEEREKEDLVKQDTLVMSQSKGNPKLKDLYIRPNIVTKRMSGSLESHTNGFRFTSVRGDKVDILYNNIKNAFFQPCDGEMIILLHFHLKHAIMFERARAASQAEGRLQKLLRASREHDQAGGRVRHAVQPTSGALVNLTEWPPFVIALEDVELVHFERVQFHLKNFDMVFVFKDYAKKVAMVNAVPMNMLDHVKEWLNSCDIRYAEGIQSLNWTKVMKTITDDIEGFFDNGG</sequence>
<evidence type="ECO:0000256" key="2">
    <source>
        <dbReference type="ARBA" id="ARBA00022454"/>
    </source>
</evidence>
<dbReference type="GO" id="GO:0031491">
    <property type="term" value="F:nucleosome binding"/>
    <property type="evidence" value="ECO:0007669"/>
    <property type="project" value="TreeGrafter"/>
</dbReference>
<dbReference type="Pfam" id="PF08644">
    <property type="entry name" value="SPT16"/>
    <property type="match status" value="2"/>
</dbReference>
<dbReference type="Pfam" id="PF24824">
    <property type="entry name" value="PH_SPT16"/>
    <property type="match status" value="1"/>
</dbReference>
<evidence type="ECO:0000256" key="9">
    <source>
        <dbReference type="ARBA" id="ARBA00023242"/>
    </source>
</evidence>
<evidence type="ECO:0000313" key="16">
    <source>
        <dbReference type="Proteomes" id="UP000037510"/>
    </source>
</evidence>
<comment type="subcellular location">
    <subcellularLocation>
        <location evidence="10">Nucleus</location>
    </subcellularLocation>
    <subcellularLocation>
        <location evidence="10">Chromosome</location>
    </subcellularLocation>
</comment>
<dbReference type="STRING" id="104452.A0A0L7LH83"/>
<feature type="non-terminal residue" evidence="15">
    <location>
        <position position="930"/>
    </location>
</feature>
<dbReference type="Gene3D" id="2.30.29.150">
    <property type="match status" value="1"/>
</dbReference>
<dbReference type="EMBL" id="JTDY01001200">
    <property type="protein sequence ID" value="KOB74561.1"/>
    <property type="molecule type" value="Genomic_DNA"/>
</dbReference>
<dbReference type="FunFam" id="2.30.29.30:FF:000017">
    <property type="entry name" value="FACT complex subunit SPT16"/>
    <property type="match status" value="1"/>
</dbReference>
<dbReference type="GO" id="GO:0006281">
    <property type="term" value="P:DNA repair"/>
    <property type="evidence" value="ECO:0007669"/>
    <property type="project" value="UniProtKB-UniRule"/>
</dbReference>
<dbReference type="Gene3D" id="2.30.29.30">
    <property type="entry name" value="Pleckstrin-homology domain (PH domain)/Phosphotyrosine-binding domain (PTB)"/>
    <property type="match status" value="1"/>
</dbReference>
<dbReference type="Gene3D" id="3.90.230.10">
    <property type="entry name" value="Creatinase/methionine aminopeptidase superfamily"/>
    <property type="match status" value="1"/>
</dbReference>
<dbReference type="GO" id="GO:0006368">
    <property type="term" value="P:transcription elongation by RNA polymerase II"/>
    <property type="evidence" value="ECO:0007669"/>
    <property type="project" value="TreeGrafter"/>
</dbReference>
<dbReference type="PANTHER" id="PTHR13980:SF15">
    <property type="entry name" value="FACT COMPLEX SUBUNIT SPT16"/>
    <property type="match status" value="1"/>
</dbReference>
<keyword evidence="2 10" id="KW-0158">Chromosome</keyword>
<keyword evidence="4 10" id="KW-0227">DNA damage</keyword>
<keyword evidence="7 10" id="KW-0804">Transcription</keyword>
<evidence type="ECO:0000256" key="8">
    <source>
        <dbReference type="ARBA" id="ARBA00023204"/>
    </source>
</evidence>
<dbReference type="Gene3D" id="3.40.350.10">
    <property type="entry name" value="Creatinase/prolidase N-terminal domain"/>
    <property type="match status" value="1"/>
</dbReference>
<feature type="domain" description="FACT complex subunit SPT16 middle" evidence="13">
    <location>
        <begin position="440"/>
        <end position="563"/>
    </location>
</feature>
<dbReference type="GO" id="GO:0035101">
    <property type="term" value="C:FACT complex"/>
    <property type="evidence" value="ECO:0007669"/>
    <property type="project" value="UniProtKB-UniRule"/>
</dbReference>
<dbReference type="Gene3D" id="2.30.29.210">
    <property type="entry name" value="FACT complex subunit Spt16p/Cdc68p"/>
    <property type="match status" value="2"/>
</dbReference>
<comment type="subunit">
    <text evidence="10">Component of the FACT complex.</text>
</comment>
<evidence type="ECO:0000256" key="5">
    <source>
        <dbReference type="ARBA" id="ARBA00023015"/>
    </source>
</evidence>
<evidence type="ECO:0000259" key="12">
    <source>
        <dbReference type="SMART" id="SM01285"/>
    </source>
</evidence>
<dbReference type="SMART" id="SM01287">
    <property type="entry name" value="Rtt106"/>
    <property type="match status" value="1"/>
</dbReference>
<dbReference type="InterPro" id="IPR040258">
    <property type="entry name" value="Spt16"/>
</dbReference>
<keyword evidence="3 10" id="KW-0235">DNA replication</keyword>
<reference evidence="15 16" key="1">
    <citation type="journal article" date="2015" name="Genome Biol. Evol.">
        <title>The genome of winter moth (Operophtera brumata) provides a genomic perspective on sexual dimorphism and phenology.</title>
        <authorList>
            <person name="Derks M.F."/>
            <person name="Smit S."/>
            <person name="Salis L."/>
            <person name="Schijlen E."/>
            <person name="Bossers A."/>
            <person name="Mateman C."/>
            <person name="Pijl A.S."/>
            <person name="de Ridder D."/>
            <person name="Groenen M.A."/>
            <person name="Visser M.E."/>
            <person name="Megens H.J."/>
        </authorList>
    </citation>
    <scope>NUCLEOTIDE SEQUENCE [LARGE SCALE GENOMIC DNA]</scope>
    <source>
        <strain evidence="15">WM2013NL</strain>
        <tissue evidence="15">Head and thorax</tissue>
    </source>
</reference>
<accession>A0A0L7LH83</accession>
<dbReference type="InterPro" id="IPR029149">
    <property type="entry name" value="Creatin/AminoP/Spt16_N"/>
</dbReference>
<dbReference type="InterPro" id="IPR036005">
    <property type="entry name" value="Creatinase/aminopeptidase-like"/>
</dbReference>
<organism evidence="15 16">
    <name type="scientific">Operophtera brumata</name>
    <name type="common">Winter moth</name>
    <name type="synonym">Phalaena brumata</name>
    <dbReference type="NCBI Taxonomy" id="104452"/>
    <lineage>
        <taxon>Eukaryota</taxon>
        <taxon>Metazoa</taxon>
        <taxon>Ecdysozoa</taxon>
        <taxon>Arthropoda</taxon>
        <taxon>Hexapoda</taxon>
        <taxon>Insecta</taxon>
        <taxon>Pterygota</taxon>
        <taxon>Neoptera</taxon>
        <taxon>Endopterygota</taxon>
        <taxon>Lepidoptera</taxon>
        <taxon>Glossata</taxon>
        <taxon>Ditrysia</taxon>
        <taxon>Geometroidea</taxon>
        <taxon>Geometridae</taxon>
        <taxon>Larentiinae</taxon>
        <taxon>Operophtera</taxon>
    </lineage>
</organism>
<dbReference type="InterPro" id="IPR011993">
    <property type="entry name" value="PH-like_dom_sf"/>
</dbReference>
<keyword evidence="9 10" id="KW-0539">Nucleus</keyword>
<evidence type="ECO:0000256" key="11">
    <source>
        <dbReference type="SAM" id="MobiDB-lite"/>
    </source>
</evidence>
<dbReference type="InterPro" id="IPR000994">
    <property type="entry name" value="Pept_M24"/>
</dbReference>
<dbReference type="SUPFAM" id="SSF55920">
    <property type="entry name" value="Creatinase/aminopeptidase"/>
    <property type="match status" value="1"/>
</dbReference>
<keyword evidence="8 10" id="KW-0234">DNA repair</keyword>
<dbReference type="InterPro" id="IPR056595">
    <property type="entry name" value="Fact-SPT16_PH"/>
</dbReference>
<dbReference type="InterPro" id="IPR029148">
    <property type="entry name" value="FACT-SPT16_Nlobe"/>
</dbReference>
<dbReference type="FunFam" id="2.30.29.210:FF:000001">
    <property type="entry name" value="FACT complex subunit spt16"/>
    <property type="match status" value="2"/>
</dbReference>
<keyword evidence="6" id="KW-0175">Coiled coil</keyword>
<dbReference type="PANTHER" id="PTHR13980">
    <property type="entry name" value="CDC68 RELATED"/>
    <property type="match status" value="1"/>
</dbReference>
<dbReference type="Pfam" id="PF08512">
    <property type="entry name" value="Rttp106-like_middle"/>
    <property type="match status" value="1"/>
</dbReference>
<comment type="function">
    <text evidence="10">Component of the FACT complex, a general chromatin factor that acts to reorganize nucleosomes. The FACT complex is involved in multiple processes that require DNA as a template such as mRNA elongation, DNA replication and DNA repair. During transcription elongation the FACT complex acts as a histone chaperone that both destabilizes and restores nucleosomal structure. It facilitates the passage of RNA polymerase II and transcription by promoting the dissociation of one histone H2A-H2B dimer from the nucleosome, then subsequently promotes the reestablishment of the nucleosome following the passage of RNA polymerase II.</text>
</comment>
<dbReference type="Pfam" id="PF00557">
    <property type="entry name" value="Peptidase_M24"/>
    <property type="match status" value="1"/>
</dbReference>
<feature type="domain" description="FACT complex subunit SPT16 middle" evidence="13">
    <location>
        <begin position="615"/>
        <end position="751"/>
    </location>
</feature>
<keyword evidence="16" id="KW-1185">Reference proteome</keyword>
<feature type="compositionally biased region" description="Basic and acidic residues" evidence="11">
    <location>
        <begin position="573"/>
        <end position="592"/>
    </location>
</feature>
<dbReference type="SMART" id="SM01285">
    <property type="entry name" value="FACT-Spt16_Nlob"/>
    <property type="match status" value="1"/>
</dbReference>
<gene>
    <name evidence="15" type="ORF">OBRU01_08944</name>
</gene>
<dbReference type="InterPro" id="IPR013953">
    <property type="entry name" value="FACT_SPT16_M"/>
</dbReference>
<evidence type="ECO:0000256" key="10">
    <source>
        <dbReference type="RuleBase" id="RU367052"/>
    </source>
</evidence>